<sequence length="80" mass="8826">MADQDRGEAQPRRIGRRAFRARMEAYLGEARQGRSFAVTSHGRVIAEIHPPSIPEPPRRRPGALKGRIRLLGGAAGDERA</sequence>
<dbReference type="EMBL" id="VDDA01000004">
    <property type="protein sequence ID" value="TNC13549.1"/>
    <property type="molecule type" value="Genomic_DNA"/>
</dbReference>
<dbReference type="Proteomes" id="UP000305267">
    <property type="component" value="Unassembled WGS sequence"/>
</dbReference>
<organism evidence="1 2">
    <name type="scientific">Methylobacterium terricola</name>
    <dbReference type="NCBI Taxonomy" id="2583531"/>
    <lineage>
        <taxon>Bacteria</taxon>
        <taxon>Pseudomonadati</taxon>
        <taxon>Pseudomonadota</taxon>
        <taxon>Alphaproteobacteria</taxon>
        <taxon>Hyphomicrobiales</taxon>
        <taxon>Methylobacteriaceae</taxon>
        <taxon>Methylobacterium</taxon>
    </lineage>
</organism>
<protein>
    <submittedName>
        <fullName evidence="1">Prevent-host-death protein</fullName>
    </submittedName>
</protein>
<name>A0A5C4LKH4_9HYPH</name>
<comment type="caution">
    <text evidence="1">The sequence shown here is derived from an EMBL/GenBank/DDBJ whole genome shotgun (WGS) entry which is preliminary data.</text>
</comment>
<evidence type="ECO:0000313" key="2">
    <source>
        <dbReference type="Proteomes" id="UP000305267"/>
    </source>
</evidence>
<accession>A0A5C4LKH4</accession>
<keyword evidence="2" id="KW-1185">Reference proteome</keyword>
<dbReference type="AlphaFoldDB" id="A0A5C4LKH4"/>
<evidence type="ECO:0000313" key="1">
    <source>
        <dbReference type="EMBL" id="TNC13549.1"/>
    </source>
</evidence>
<reference evidence="1 2" key="1">
    <citation type="submission" date="2019-06" db="EMBL/GenBank/DDBJ databases">
        <title>Genome of Methylobacterium sp. 17Sr1-39.</title>
        <authorList>
            <person name="Seo T."/>
        </authorList>
    </citation>
    <scope>NUCLEOTIDE SEQUENCE [LARGE SCALE GENOMIC DNA]</scope>
    <source>
        <strain evidence="1 2">17Sr1-39</strain>
    </source>
</reference>
<proteinExistence type="predicted"/>
<gene>
    <name evidence="1" type="ORF">FF100_12270</name>
</gene>